<reference evidence="2 3" key="1">
    <citation type="journal article" date="2015" name="Sci. Rep.">
        <title>The genome of Leishmania panamensis: insights into genomics of the L. (Viannia) subgenus.</title>
        <authorList>
            <person name="Llanes A."/>
            <person name="Restrepo C.M."/>
            <person name="Vecchio G.D."/>
            <person name="Anguizola F.J."/>
            <person name="Lleonart R."/>
        </authorList>
    </citation>
    <scope>NUCLEOTIDE SEQUENCE [LARGE SCALE GENOMIC DNA]</scope>
    <source>
        <strain evidence="2 3">MHOM/PA/94/PSC-1</strain>
    </source>
</reference>
<evidence type="ECO:0000256" key="1">
    <source>
        <dbReference type="SAM" id="MobiDB-lite"/>
    </source>
</evidence>
<dbReference type="RefSeq" id="XP_010700312.1">
    <property type="nucleotide sequence ID" value="XM_010702010.1"/>
</dbReference>
<protein>
    <submittedName>
        <fullName evidence="2">Uncharacterized protein</fullName>
    </submittedName>
</protein>
<sequence length="1144" mass="121088">MTAGARGQLQTRSPSASRLVDVDEAVRILHAACQHRTSADALAPLVQSAQHLASHCTPALFSSVLEACDATTAVEAAPKKLTMLNTVWKLLLTIATQEGVEPAYYSAAVSRMVEQLRWGVLTHDWSDSKRIRLATFFASHVVSTVRAHPQMLLLRTLEATAVIGQLVRLYFAVCVTVATSARDTEAVALLYDNVVVRLHAIFDCLGHAAAVSMTSAHSSELDAKAACSADKVGRDGAASSSLCGEAASGSSATLPPQLRGESPPSVMEELLTQCVSTAVAREVEEAAGGGVTVRMAIATAALSLYLHVVRGALEAASPSAAGTGAGSTRQEGNPSKRDIEENEAAAVEVTAAQALSSPRLTPLPTLELIMESLIWWTQCTTEKEQAHTSTTRASLLRVEVHKWAVALPPDVFCYSETSDTSSEAPPVSLRALWTDTLVTVWQQWLRSMCEISRQGGEGSRAGAAGSLRASNPCGAKSVGPVTELDTSMARSGETAPTAIVAKSTWFASLLLSSVAGTLHSSSVALMVLEAWAELFHRAEEAVVGVAFSIPSPGILSTADDAATVVHALLRVLANLRCGAVSLVESLLRLQRHLSQDGRCRAGSAQPADFGSTHAMTAIPLQWICSTVALLAYGEAVLEVHSPRVAVATRVECGGEVDRATATRVIVHLTTVMRAHITPHLRARRVSGMETITESSAVTDATTQMRELLMSVQQPDSAAWTRRSSGSVKLARHTQTSLLVLGVPRAWSALAAAVAQHRPTAPADSDGTDAAECCGMELKALLLSLSPLLASLTHALQSLGCEPGLSEASEETEMPSGLPYAHVARWVAARLLDMVAVVPLTDSSEDAVLLACVRRWTDLAFGSGGCAASEGSAAVRVDDPIALADAAVSLLHVMEECTTLPLEKLHLSEHATHSLMKLLQGADGRISGEVDRVGGDGSSDGRCPSWPALWRREAAQWCEMEKELMTCRRPMEECEQVEELVWAPALAKELRAATPYMDVTAPPSSDEELRRGLLYCEAVLRHLKERDLILLDDGESQSKRRRTEDGDDPQAAAAAVMQSVERIQELSHALLVRTRGACGTATTEAAAAIGAVPFPPTLPATSLKAAASPGGAEETGSGAPVFTLTDTELVERSCVPSNVQVIDVE</sequence>
<organism evidence="2 3">
    <name type="scientific">Leishmania panamensis</name>
    <dbReference type="NCBI Taxonomy" id="5679"/>
    <lineage>
        <taxon>Eukaryota</taxon>
        <taxon>Discoba</taxon>
        <taxon>Euglenozoa</taxon>
        <taxon>Kinetoplastea</taxon>
        <taxon>Metakinetoplastina</taxon>
        <taxon>Trypanosomatida</taxon>
        <taxon>Trypanosomatidae</taxon>
        <taxon>Leishmaniinae</taxon>
        <taxon>Leishmania</taxon>
        <taxon>Leishmania guyanensis species complex</taxon>
    </lineage>
</organism>
<dbReference type="EMBL" id="CP009396">
    <property type="protein sequence ID" value="AIN99605.1"/>
    <property type="molecule type" value="Genomic_DNA"/>
</dbReference>
<keyword evidence="3" id="KW-1185">Reference proteome</keyword>
<dbReference type="VEuPathDB" id="TriTrypDB:LPMP_272260"/>
<dbReference type="eggNOG" id="ENOG502S9GZ">
    <property type="taxonomic scope" value="Eukaryota"/>
</dbReference>
<dbReference type="Proteomes" id="UP000063063">
    <property type="component" value="Chromosome 27"/>
</dbReference>
<dbReference type="KEGG" id="lpan:LPMP_272260"/>
<gene>
    <name evidence="2" type="ORF">LPMP_272260</name>
</gene>
<feature type="region of interest" description="Disordered" evidence="1">
    <location>
        <begin position="317"/>
        <end position="338"/>
    </location>
</feature>
<evidence type="ECO:0000313" key="2">
    <source>
        <dbReference type="EMBL" id="AIN99605.1"/>
    </source>
</evidence>
<dbReference type="OrthoDB" id="273639at2759"/>
<dbReference type="AlphaFoldDB" id="A0A088RUN6"/>
<dbReference type="GeneID" id="22576404"/>
<feature type="compositionally biased region" description="Low complexity" evidence="1">
    <location>
        <begin position="317"/>
        <end position="328"/>
    </location>
</feature>
<accession>A0A088RUN6</accession>
<evidence type="ECO:0000313" key="3">
    <source>
        <dbReference type="Proteomes" id="UP000063063"/>
    </source>
</evidence>
<name>A0A088RUN6_LEIPA</name>
<proteinExistence type="predicted"/>
<dbReference type="VEuPathDB" id="TriTrypDB:LPAL13_270030900"/>